<dbReference type="InterPro" id="IPR011055">
    <property type="entry name" value="Dup_hybrid_motif"/>
</dbReference>
<evidence type="ECO:0000256" key="1">
    <source>
        <dbReference type="SAM" id="SignalP"/>
    </source>
</evidence>
<dbReference type="Gene3D" id="2.70.70.10">
    <property type="entry name" value="Glucose Permease (Domain IIA)"/>
    <property type="match status" value="1"/>
</dbReference>
<dbReference type="GO" id="GO:0004222">
    <property type="term" value="F:metalloendopeptidase activity"/>
    <property type="evidence" value="ECO:0007669"/>
    <property type="project" value="TreeGrafter"/>
</dbReference>
<sequence length="412" mass="43005">MIPGTRRSVILGTALALGAPAAALSDAGAPSGGYVCAACGCAMDGRLFSSPGVCPACGMERIPAAAARGEPVADFPPVQLEMRVPFPPTAVPSAGREHLIYELHLRNFGNRPLPLSGLEILDANTKAIVAGFEGASLEALISPIGLGALMVGEGLMLGSGRSCVVFLRLASAGAAPAKLQHRMRSGGEFTTGPAIDVAPSQTLRRLGPPVKGSDWVATNNAGADDHHRVGLLAVDGAARIARRYAIDWKRQRGGAWFDGDEADVRAYHAYGQAVLAVADATVVVASDGFPDNRPRTDEGFAPVLEITMHSVGGNVVTLDLGDGLFASYAHLQPGSVKVRAGDRVSRGQALGAIGNSGDSRWPHLHFQVTDGPSLLGSEGLPYVIDAYGEVVGDRREQRHGEMPMRQARIDFA</sequence>
<dbReference type="PANTHER" id="PTHR21666">
    <property type="entry name" value="PEPTIDASE-RELATED"/>
    <property type="match status" value="1"/>
</dbReference>
<keyword evidence="1" id="KW-0732">Signal</keyword>
<feature type="chain" id="PRO_5019843988" evidence="1">
    <location>
        <begin position="24"/>
        <end position="412"/>
    </location>
</feature>
<dbReference type="OrthoDB" id="5489603at2"/>
<dbReference type="Pfam" id="PF01551">
    <property type="entry name" value="Peptidase_M23"/>
    <property type="match status" value="1"/>
</dbReference>
<feature type="signal peptide" evidence="1">
    <location>
        <begin position="1"/>
        <end position="23"/>
    </location>
</feature>
<dbReference type="RefSeq" id="WP_121483140.1">
    <property type="nucleotide sequence ID" value="NZ_CP032707.1"/>
</dbReference>
<dbReference type="InterPro" id="IPR050570">
    <property type="entry name" value="Cell_wall_metabolism_enzyme"/>
</dbReference>
<reference evidence="3 4" key="1">
    <citation type="submission" date="2018-10" db="EMBL/GenBank/DDBJ databases">
        <title>Complete genome sequence of Brevundimonas naejangsanensis BRV3.</title>
        <authorList>
            <person name="Berrios L."/>
            <person name="Ely B."/>
        </authorList>
    </citation>
    <scope>NUCLEOTIDE SEQUENCE [LARGE SCALE GENOMIC DNA]</scope>
    <source>
        <strain evidence="3 4">BRV3</strain>
    </source>
</reference>
<accession>A0A494RHV0</accession>
<evidence type="ECO:0000313" key="3">
    <source>
        <dbReference type="EMBL" id="AYG96008.1"/>
    </source>
</evidence>
<dbReference type="SUPFAM" id="SSF51261">
    <property type="entry name" value="Duplicated hybrid motif"/>
    <property type="match status" value="1"/>
</dbReference>
<protein>
    <submittedName>
        <fullName evidence="3">M23 family metallopeptidase</fullName>
    </submittedName>
</protein>
<evidence type="ECO:0000259" key="2">
    <source>
        <dbReference type="Pfam" id="PF01551"/>
    </source>
</evidence>
<proteinExistence type="predicted"/>
<gene>
    <name evidence="3" type="ORF">D8I30_13095</name>
</gene>
<feature type="domain" description="M23ase beta-sheet core" evidence="2">
    <location>
        <begin position="269"/>
        <end position="369"/>
    </location>
</feature>
<dbReference type="AlphaFoldDB" id="A0A494RHV0"/>
<dbReference type="PANTHER" id="PTHR21666:SF270">
    <property type="entry name" value="MUREIN HYDROLASE ACTIVATOR ENVC"/>
    <property type="match status" value="1"/>
</dbReference>
<dbReference type="InterPro" id="IPR016047">
    <property type="entry name" value="M23ase_b-sheet_dom"/>
</dbReference>
<keyword evidence="4" id="KW-1185">Reference proteome</keyword>
<dbReference type="Proteomes" id="UP000276984">
    <property type="component" value="Chromosome"/>
</dbReference>
<evidence type="ECO:0000313" key="4">
    <source>
        <dbReference type="Proteomes" id="UP000276984"/>
    </source>
</evidence>
<dbReference type="EMBL" id="CP032707">
    <property type="protein sequence ID" value="AYG96008.1"/>
    <property type="molecule type" value="Genomic_DNA"/>
</dbReference>
<name>A0A494RHV0_9CAUL</name>
<organism evidence="3 4">
    <name type="scientific">Brevundimonas naejangsanensis</name>
    <dbReference type="NCBI Taxonomy" id="588932"/>
    <lineage>
        <taxon>Bacteria</taxon>
        <taxon>Pseudomonadati</taxon>
        <taxon>Pseudomonadota</taxon>
        <taxon>Alphaproteobacteria</taxon>
        <taxon>Caulobacterales</taxon>
        <taxon>Caulobacteraceae</taxon>
        <taxon>Brevundimonas</taxon>
    </lineage>
</organism>
<dbReference type="CDD" id="cd12797">
    <property type="entry name" value="M23_peptidase"/>
    <property type="match status" value="1"/>
</dbReference>